<reference evidence="2" key="3">
    <citation type="journal article" date="2001" name="Virology">
        <title>Cloning, characterization, and phylogenetic analysis of a shrimp white spot syndrome virus gene that encodes a protein kinase.</title>
        <authorList>
            <person name="Liu W.J."/>
            <person name="Yu H.T."/>
            <person name="Peng S.E."/>
            <person name="Chang Y.S."/>
            <person name="Pien H.W."/>
            <person name="Lin C.J."/>
            <person name="Huang C.J."/>
            <person name="Tsai M.F."/>
            <person name="Huang C.J."/>
            <person name="Wang C.H."/>
            <person name="Lin J.Y."/>
            <person name="Lo C.F."/>
            <person name="Kou G.H."/>
        </authorList>
    </citation>
    <scope>NUCLEOTIDE SEQUENCE [LARGE SCALE GENOMIC DNA]</scope>
</reference>
<reference evidence="1 2" key="9">
    <citation type="journal article" date="2005" name="J. Virol.">
        <title>The unique stacked rings in the nucleocapsid of the white spot syndrome virus virion are formed by the major structural protein VP664, the largest viral structural protein ever found.</title>
        <authorList>
            <person name="Leu J.H."/>
            <person name="Tsai J.M."/>
            <person name="Wang H.C."/>
            <person name="Wang A.H."/>
            <person name="Wang C.H."/>
            <person name="Kou G.H."/>
            <person name="Lo C.F."/>
        </authorList>
    </citation>
    <scope>NUCLEOTIDE SEQUENCE [LARGE SCALE GENOMIC DNA]</scope>
    <source>
        <strain evidence="1">Taiwan</strain>
    </source>
</reference>
<evidence type="ECO:0000313" key="1">
    <source>
        <dbReference type="EMBL" id="AAL89140.1"/>
    </source>
</evidence>
<organism evidence="1 2">
    <name type="scientific">White spot syndrome virus</name>
    <name type="common">WSSV</name>
    <name type="synonym">White spot bacilliform virus</name>
    <dbReference type="NCBI Taxonomy" id="92652"/>
    <lineage>
        <taxon>Viruses</taxon>
        <taxon>Viruses incertae sedis</taxon>
        <taxon>Naldaviricetes</taxon>
        <taxon>Nimaviridae</taxon>
        <taxon>Whispovirus</taxon>
        <taxon>White spot syndrome virus</taxon>
    </lineage>
</organism>
<dbReference type="Proteomes" id="UP000281246">
    <property type="component" value="Segment"/>
</dbReference>
<evidence type="ECO:0000313" key="2">
    <source>
        <dbReference type="Proteomes" id="UP000281246"/>
    </source>
</evidence>
<reference evidence="1 2" key="5">
    <citation type="journal article" date="2002" name="Virology">
        <title>Chimeric polypeptide of thymidine kinase and thymidylate kinase of shrimp white spot syndrome virus: thymidine kinase activity of the recombinant protein expressed in a baculovirus/insect cell system.</title>
        <authorList>
            <person name="Tzeng H.F."/>
            <person name="Chang Z.F."/>
            <person name="Peng S.E."/>
            <person name="Wang C.H."/>
            <person name="Lin J.Y."/>
            <person name="Kou G.H."/>
            <person name="Lo C.F."/>
        </authorList>
    </citation>
    <scope>NUCLEOTIDE SEQUENCE [LARGE SCALE GENOMIC DNA]</scope>
    <source>
        <strain evidence="1">Taiwan</strain>
    </source>
</reference>
<reference evidence="1 2" key="7">
    <citation type="journal article" date="2002" name="Virology">
        <title>Ribonucleotide reductase of shrimp white spot syndrome virus (WSSV): expression and enzymatic activity in a baculovirus/insect cell system and WSSV-infected shrimp.</title>
        <authorList>
            <person name="Lin S.T."/>
            <person name="Chang Y.S."/>
            <person name="Wang H.C."/>
            <person name="Tzeng H.F."/>
            <person name="Chang Z.F."/>
            <person name="Lin J.Y."/>
            <person name="Wang C.H."/>
            <person name="Lo C.F."/>
            <person name="Kou G.H."/>
        </authorList>
    </citation>
    <scope>NUCLEOTIDE SEQUENCE [LARGE SCALE GENOMIC DNA]</scope>
    <source>
        <strain evidence="1">Taiwan</strain>
    </source>
</reference>
<dbReference type="EMBL" id="AF440570">
    <property type="protein sequence ID" value="AAL89140.1"/>
    <property type="molecule type" value="Genomic_DNA"/>
</dbReference>
<organismHost>
    <name type="scientific">Crustacea</name>
    <name type="common">crustaceans</name>
    <dbReference type="NCBI Taxonomy" id="6657"/>
</organismHost>
<protein>
    <submittedName>
        <fullName evidence="1">WSSV272</fullName>
    </submittedName>
</protein>
<proteinExistence type="predicted"/>
<reference evidence="1 2" key="8">
    <citation type="journal article" date="2004" name="J. Virol.">
        <title>Genomic and proteomic analysis of thirty-nine structural proteins of shrimp white spot syndrome virus.</title>
        <authorList>
            <person name="Tsai J.M."/>
            <person name="Wang H.C."/>
            <person name="Leu J.H."/>
            <person name="Hsiao H.H."/>
            <person name="Wang A.H."/>
            <person name="Kou G.H."/>
            <person name="Lo C.F."/>
        </authorList>
    </citation>
    <scope>NUCLEOTIDE SEQUENCE [LARGE SCALE GENOMIC DNA]</scope>
    <source>
        <strain evidence="1">Taiwan</strain>
    </source>
</reference>
<name>Q8QTD7_WSSV</name>
<sequence>MPLLVMSVAVVSLTGAVKVEGSFHIANSLDGTDMSENCPSKCPSIVKGICMPLSSPPNTSIFTLKTLSSRAPSINIGRLVILEERTFSFASIEPDTGSETVMW</sequence>
<reference evidence="1 2" key="4">
    <citation type="journal article" date="2002" name="Virology">
        <title>Identification of a nucleocapsid protein (VP35) gene of shrimp white spot syndrome virus and characterization of the motif important for targeting VP35 to the nuclei of transfected insect cells.</title>
        <authorList>
            <person name="Chen L.L."/>
            <person name="Leu J.H."/>
            <person name="Huang C.J."/>
            <person name="Chou C.M."/>
            <person name="Chen S.M."/>
            <person name="Wang C.H."/>
            <person name="Lo C.F."/>
            <person name="Kou G.H."/>
        </authorList>
    </citation>
    <scope>NUCLEOTIDE SEQUENCE [LARGE SCALE GENOMIC DNA]</scope>
    <source>
        <strain evidence="1">Taiwan</strain>
    </source>
</reference>
<accession>Q8QTD7</accession>
<reference evidence="2" key="1">
    <citation type="journal article" date="2000" name="Virology">
        <title>Transcriptional analysis of the ribonucleotide reductase genes of shrimp white spot syndrome virus.</title>
        <authorList>
            <person name="Tsai M.F."/>
            <person name="Lo C.F."/>
            <person name="van Hulten M.C."/>
            <person name="Tzeng H.F."/>
            <person name="Chou C.M."/>
            <person name="Huang C.J."/>
            <person name="Wang C.H."/>
            <person name="Lin J.Y."/>
            <person name="Vlak J.M."/>
            <person name="Kou G.H."/>
        </authorList>
    </citation>
    <scope>NUCLEOTIDE SEQUENCE [LARGE SCALE GENOMIC DNA]</scope>
</reference>
<reference evidence="1 2" key="6">
    <citation type="journal article" date="2002" name="Virology">
        <title>Transcriptional analysis of the DNA polymerase gene of shrimp white spot syndrome virus.</title>
        <authorList>
            <person name="Chen L.L."/>
            <person name="Wang H.C."/>
            <person name="Huang C.J."/>
            <person name="Peng S.E."/>
            <person name="Chen Y.G."/>
            <person name="Lin S.J."/>
            <person name="Chen W.Y."/>
            <person name="Dai C.F."/>
            <person name="Yu H.T."/>
            <person name="Wang C.H."/>
            <person name="Lo C.F."/>
            <person name="Kou G.H."/>
        </authorList>
    </citation>
    <scope>NUCLEOTIDE SEQUENCE [LARGE SCALE GENOMIC DNA]</scope>
    <source>
        <strain evidence="1">Taiwan</strain>
    </source>
</reference>
<reference evidence="1 2" key="2">
    <citation type="journal article" date="2000" name="Virology">
        <title>Identification and characterization of a shrimp white spot syndrome virus (WSSV) gene that encodes a novel chimeric polypeptide of cellular-type thymidine kinase and thymidylate kinase.</title>
        <authorList>
            <person name="Tsai M.F."/>
            <person name="Yu H.T."/>
            <person name="Tzeng H.F."/>
            <person name="Leu J.H."/>
            <person name="Chou C.M."/>
            <person name="Huang C.J."/>
            <person name="Wang C.H."/>
            <person name="Lin J.Y."/>
            <person name="Kou G.H."/>
            <person name="Lo C.F."/>
        </authorList>
    </citation>
    <scope>NUCLEOTIDE SEQUENCE [LARGE SCALE GENOMIC DNA]</scope>
    <source>
        <strain evidence="1">Taiwan</strain>
    </source>
</reference>